<reference evidence="5 6" key="1">
    <citation type="submission" date="2015-11" db="EMBL/GenBank/DDBJ databases">
        <title>Exploring the genomic traits of fungus-feeding bacterial genus Collimonas.</title>
        <authorList>
            <person name="Song C."/>
            <person name="Schmidt R."/>
            <person name="de Jager V."/>
            <person name="Krzyzanowska D."/>
            <person name="Jongedijk E."/>
            <person name="Cankar K."/>
            <person name="Beekwilder J."/>
            <person name="van Veen A."/>
            <person name="de Boer W."/>
            <person name="van Veen J.A."/>
            <person name="Garbeva P."/>
        </authorList>
    </citation>
    <scope>NUCLEOTIDE SEQUENCE [LARGE SCALE GENOMIC DNA]</scope>
    <source>
        <strain evidence="5 6">Ter91</strain>
    </source>
</reference>
<evidence type="ECO:0000313" key="5">
    <source>
        <dbReference type="EMBL" id="AMP02618.1"/>
    </source>
</evidence>
<dbReference type="AlphaFoldDB" id="A0A127PXS3"/>
<keyword evidence="3" id="KW-0732">Signal</keyword>
<dbReference type="PANTHER" id="PTHR12304">
    <property type="entry name" value="INOSINE-URIDINE PREFERRING NUCLEOSIDE HYDROLASE"/>
    <property type="match status" value="1"/>
</dbReference>
<evidence type="ECO:0000313" key="6">
    <source>
        <dbReference type="Proteomes" id="UP000074561"/>
    </source>
</evidence>
<dbReference type="GO" id="GO:0005829">
    <property type="term" value="C:cytosol"/>
    <property type="evidence" value="ECO:0007669"/>
    <property type="project" value="TreeGrafter"/>
</dbReference>
<dbReference type="GO" id="GO:0006152">
    <property type="term" value="P:purine nucleoside catabolic process"/>
    <property type="evidence" value="ECO:0007669"/>
    <property type="project" value="TreeGrafter"/>
</dbReference>
<dbReference type="PATRIC" id="fig|279113.9.peg.219"/>
<organism evidence="5 6">
    <name type="scientific">Collimonas pratensis</name>
    <dbReference type="NCBI Taxonomy" id="279113"/>
    <lineage>
        <taxon>Bacteria</taxon>
        <taxon>Pseudomonadati</taxon>
        <taxon>Pseudomonadota</taxon>
        <taxon>Betaproteobacteria</taxon>
        <taxon>Burkholderiales</taxon>
        <taxon>Oxalobacteraceae</taxon>
        <taxon>Collimonas</taxon>
    </lineage>
</organism>
<name>A0A127PXS3_9BURK</name>
<dbReference type="RefSeq" id="WP_082792515.1">
    <property type="nucleotide sequence ID" value="NZ_CP013234.1"/>
</dbReference>
<dbReference type="InterPro" id="IPR006311">
    <property type="entry name" value="TAT_signal"/>
</dbReference>
<dbReference type="SUPFAM" id="SSF53590">
    <property type="entry name" value="Nucleoside hydrolase"/>
    <property type="match status" value="1"/>
</dbReference>
<evidence type="ECO:0000259" key="4">
    <source>
        <dbReference type="Pfam" id="PF01156"/>
    </source>
</evidence>
<feature type="chain" id="PRO_5007277292" evidence="3">
    <location>
        <begin position="32"/>
        <end position="389"/>
    </location>
</feature>
<dbReference type="Proteomes" id="UP000074561">
    <property type="component" value="Chromosome"/>
</dbReference>
<keyword evidence="1 5" id="KW-0378">Hydrolase</keyword>
<dbReference type="EMBL" id="CP013234">
    <property type="protein sequence ID" value="AMP02618.1"/>
    <property type="molecule type" value="Genomic_DNA"/>
</dbReference>
<dbReference type="PANTHER" id="PTHR12304:SF4">
    <property type="entry name" value="URIDINE NUCLEOSIDASE"/>
    <property type="match status" value="1"/>
</dbReference>
<feature type="signal peptide" evidence="3">
    <location>
        <begin position="1"/>
        <end position="31"/>
    </location>
</feature>
<accession>A0A127PXS3</accession>
<dbReference type="GO" id="GO:0008477">
    <property type="term" value="F:purine nucleosidase activity"/>
    <property type="evidence" value="ECO:0007669"/>
    <property type="project" value="TreeGrafter"/>
</dbReference>
<dbReference type="PROSITE" id="PS51318">
    <property type="entry name" value="TAT"/>
    <property type="match status" value="1"/>
</dbReference>
<sequence>MKSTSTRRRLLSTVFMLGLAVAATLPLQAQAEGKRKVIIDDDIGGPRAAQLMAIQSPDVEVLGITIVSGSTWRDENIAHALRTLEVIGRSDIPVVPGSTFPLLNTQETTRRWEALYGKLVYKGAWMDEKWPDGTIQSQPNYHAHDFVPQLPEGMPHTKAANEIAANFMIRKVHEFPGQVTILATGPMTNVALAISLDPSFAATAKEIVYMGGSLNPHQMLPSKSAEQFAREYINTPRLEFNFRWDPEAAKIALRAPWKRIVMVPADPSTATELSAKLLSDMTKSGTPLAQMVKKVTETGFPLWDELATAVWLDPTLISKSDQLYVSIDTDFGAGYGNTLSWPAAYAPPGLIASPTTVVREVNVPAFEKLMIKLMNLPTPPTPAPAAGSR</sequence>
<dbReference type="InterPro" id="IPR036452">
    <property type="entry name" value="Ribo_hydro-like"/>
</dbReference>
<evidence type="ECO:0000256" key="2">
    <source>
        <dbReference type="ARBA" id="ARBA00023295"/>
    </source>
</evidence>
<gene>
    <name evidence="5" type="ORF">CPter91_0219</name>
</gene>
<evidence type="ECO:0000256" key="3">
    <source>
        <dbReference type="SAM" id="SignalP"/>
    </source>
</evidence>
<dbReference type="KEGG" id="cpra:CPter91_0219"/>
<feature type="domain" description="Inosine/uridine-preferring nucleoside hydrolase" evidence="4">
    <location>
        <begin position="37"/>
        <end position="367"/>
    </location>
</feature>
<dbReference type="InterPro" id="IPR001910">
    <property type="entry name" value="Inosine/uridine_hydrolase_dom"/>
</dbReference>
<protein>
    <submittedName>
        <fullName evidence="5">Inosine-uridine preferring nucleoside hydrolase family protein</fullName>
    </submittedName>
</protein>
<dbReference type="Gene3D" id="3.90.245.10">
    <property type="entry name" value="Ribonucleoside hydrolase-like"/>
    <property type="match status" value="1"/>
</dbReference>
<proteinExistence type="predicted"/>
<evidence type="ECO:0000256" key="1">
    <source>
        <dbReference type="ARBA" id="ARBA00022801"/>
    </source>
</evidence>
<dbReference type="Pfam" id="PF01156">
    <property type="entry name" value="IU_nuc_hydro"/>
    <property type="match status" value="1"/>
</dbReference>
<dbReference type="InterPro" id="IPR023186">
    <property type="entry name" value="IUNH"/>
</dbReference>
<keyword evidence="2" id="KW-0326">Glycosidase</keyword>
<dbReference type="STRING" id="279113.CPter91_0219"/>